<name>A0A1M4ZYC3_9BACL</name>
<dbReference type="AlphaFoldDB" id="A0A1M4ZYC3"/>
<dbReference type="EMBL" id="FQVL01000011">
    <property type="protein sequence ID" value="SHF23050.1"/>
    <property type="molecule type" value="Genomic_DNA"/>
</dbReference>
<accession>A0A1M4ZYC3</accession>
<sequence>MNPFKPASSIRMIRSRLCFRPELEHLLYRIISKLCQICISQKPYLYDDTSVVNLLLNLPMNTILRHYQSDIFRLEKDLEDAECDFGKESVKYTIVLHYLEKRKSDFRFLESLNEMLVNVNVNRSNK</sequence>
<reference evidence="1 2" key="1">
    <citation type="submission" date="2016-11" db="EMBL/GenBank/DDBJ databases">
        <authorList>
            <person name="Jaros S."/>
            <person name="Januszkiewicz K."/>
            <person name="Wedrychowicz H."/>
        </authorList>
    </citation>
    <scope>NUCLEOTIDE SEQUENCE [LARGE SCALE GENOMIC DNA]</scope>
    <source>
        <strain evidence="1 2">DSM 44666</strain>
    </source>
</reference>
<dbReference type="STRING" id="112248.SAMN05444392_11148"/>
<evidence type="ECO:0000313" key="1">
    <source>
        <dbReference type="EMBL" id="SHF23050.1"/>
    </source>
</evidence>
<proteinExistence type="predicted"/>
<organism evidence="1 2">
    <name type="scientific">Seinonella peptonophila</name>
    <dbReference type="NCBI Taxonomy" id="112248"/>
    <lineage>
        <taxon>Bacteria</taxon>
        <taxon>Bacillati</taxon>
        <taxon>Bacillota</taxon>
        <taxon>Bacilli</taxon>
        <taxon>Bacillales</taxon>
        <taxon>Thermoactinomycetaceae</taxon>
        <taxon>Seinonella</taxon>
    </lineage>
</organism>
<protein>
    <submittedName>
        <fullName evidence="1">Uncharacterized protein</fullName>
    </submittedName>
</protein>
<keyword evidence="2" id="KW-1185">Reference proteome</keyword>
<evidence type="ECO:0000313" key="2">
    <source>
        <dbReference type="Proteomes" id="UP000184476"/>
    </source>
</evidence>
<gene>
    <name evidence="1" type="ORF">SAMN05444392_11148</name>
</gene>
<dbReference type="Proteomes" id="UP000184476">
    <property type="component" value="Unassembled WGS sequence"/>
</dbReference>